<name>A0ABQ3N6U3_9BACI</name>
<reference evidence="1 2" key="1">
    <citation type="journal article" date="2022" name="Int. J. Syst. Evol. Microbiol.">
        <title>Neobacillus kokaensis sp. nov., isolated from soil.</title>
        <authorList>
            <person name="Yuki K."/>
            <person name="Matsubara H."/>
            <person name="Yamaguchi S."/>
        </authorList>
    </citation>
    <scope>NUCLEOTIDE SEQUENCE [LARGE SCALE GENOMIC DNA]</scope>
    <source>
        <strain evidence="1 2">LOB 377</strain>
    </source>
</reference>
<keyword evidence="2" id="KW-1185">Reference proteome</keyword>
<dbReference type="InterPro" id="IPR027417">
    <property type="entry name" value="P-loop_NTPase"/>
</dbReference>
<sequence length="608" mass="69963">MTTYQSSWINFLRQYGPIPRNDNMYDEAIQRSIQRKGMEPIKVEPEYLPNLIENFNSGYPQTIILTGTAGDGKTFYCREVWTALGGPKEVWDNGNTIKSLELPEKTIFFIKDLSELSEEDKNIINNLADSIKNGGNKVFLVAANDGQLIEAWKKADYTYDVAEVTGIIEDLLVNEKEEHPDYNLQLINLSRTNSARTFQKVVKSVVEHPGWNECGNCLYRESTCPIWENRKRLKGTDDNNVLKSRLTNLLELCELNEVHIPIRHLLLLVSNMILGHPEAKDKLMSCNQIPKILEDNSASKASIYRNIFGENLNPRRREQTEIFSILNRFGIGTESNNLIDNMLIYGNDEPELFNLYDKYMLSDTYYGADETFKAHQKSYLEGDVDKEESQEFIGRLRSQRQRLFFSVDDNDVEEIKIWDLTTFKYAGEFLESVYRRLGNEKRVQPKILSRLVKGINRISTGLLTKDTDKIFLSTSGSHSQSKISRVFESEISVRPSRGESVDITLENGKPLLSVKMSLSPEIRPVSLKLHLVRYEFISRVAEGELPGSFSRECYEDLLAFKSRLINQLEARRKLEGADEYDSDRLVLELLRLNNEGMLYTRSVEVEFE</sequence>
<gene>
    <name evidence="1" type="ORF">AM1BK_32990</name>
</gene>
<dbReference type="SUPFAM" id="SSF52540">
    <property type="entry name" value="P-loop containing nucleoside triphosphate hydrolases"/>
    <property type="match status" value="1"/>
</dbReference>
<organism evidence="1 2">
    <name type="scientific">Neobacillus kokaensis</name>
    <dbReference type="NCBI Taxonomy" id="2759023"/>
    <lineage>
        <taxon>Bacteria</taxon>
        <taxon>Bacillati</taxon>
        <taxon>Bacillota</taxon>
        <taxon>Bacilli</taxon>
        <taxon>Bacillales</taxon>
        <taxon>Bacillaceae</taxon>
        <taxon>Neobacillus</taxon>
    </lineage>
</organism>
<dbReference type="EMBL" id="BNDS01000015">
    <property type="protein sequence ID" value="GHH99756.1"/>
    <property type="molecule type" value="Genomic_DNA"/>
</dbReference>
<dbReference type="RefSeq" id="WP_191274661.1">
    <property type="nucleotide sequence ID" value="NZ_BNDS01000015.1"/>
</dbReference>
<comment type="caution">
    <text evidence="1">The sequence shown here is derived from an EMBL/GenBank/DDBJ whole genome shotgun (WGS) entry which is preliminary data.</text>
</comment>
<proteinExistence type="predicted"/>
<evidence type="ECO:0000313" key="2">
    <source>
        <dbReference type="Proteomes" id="UP000637074"/>
    </source>
</evidence>
<evidence type="ECO:0000313" key="1">
    <source>
        <dbReference type="EMBL" id="GHH99756.1"/>
    </source>
</evidence>
<protein>
    <recommendedName>
        <fullName evidence="3">DNA phosphorothioation-dependent restriction protein DptF</fullName>
    </recommendedName>
</protein>
<accession>A0ABQ3N6U3</accession>
<evidence type="ECO:0008006" key="3">
    <source>
        <dbReference type="Google" id="ProtNLM"/>
    </source>
</evidence>
<dbReference type="Proteomes" id="UP000637074">
    <property type="component" value="Unassembled WGS sequence"/>
</dbReference>